<evidence type="ECO:0000313" key="1">
    <source>
        <dbReference type="EMBL" id="AHE97878.1"/>
    </source>
</evidence>
<gene>
    <name evidence="1" type="ORF">THITH_06005</name>
</gene>
<dbReference type="OrthoDB" id="6371923at2"/>
<dbReference type="EMBL" id="CP007029">
    <property type="protein sequence ID" value="AHE97878.1"/>
    <property type="molecule type" value="Genomic_DNA"/>
</dbReference>
<dbReference type="KEGG" id="tti:THITH_06005"/>
<dbReference type="STRING" id="713585.THITH_06005"/>
<dbReference type="RefSeq" id="WP_006748544.1">
    <property type="nucleotide sequence ID" value="NZ_CP007029.1"/>
</dbReference>
<proteinExistence type="predicted"/>
<protein>
    <recommendedName>
        <fullName evidence="3">DUF2281 domain-containing protein</fullName>
    </recommendedName>
</protein>
<dbReference type="HOGENOM" id="CLU_2621045_0_0_6"/>
<evidence type="ECO:0000313" key="2">
    <source>
        <dbReference type="Proteomes" id="UP000005289"/>
    </source>
</evidence>
<organism evidence="1 2">
    <name type="scientific">Thioalkalivibrio paradoxus ARh 1</name>
    <dbReference type="NCBI Taxonomy" id="713585"/>
    <lineage>
        <taxon>Bacteria</taxon>
        <taxon>Pseudomonadati</taxon>
        <taxon>Pseudomonadota</taxon>
        <taxon>Gammaproteobacteria</taxon>
        <taxon>Chromatiales</taxon>
        <taxon>Ectothiorhodospiraceae</taxon>
        <taxon>Thioalkalivibrio</taxon>
    </lineage>
</organism>
<dbReference type="Proteomes" id="UP000005289">
    <property type="component" value="Chromosome"/>
</dbReference>
<evidence type="ECO:0008006" key="3">
    <source>
        <dbReference type="Google" id="ProtNLM"/>
    </source>
</evidence>
<keyword evidence="2" id="KW-1185">Reference proteome</keyword>
<sequence>MSTSPEHLLEKLKDLPPQRLSEVEDFVDFLKNRDERAQRAASRRLGEAMSRLDALDLPPLTSEEVQAEIEAARRERRNARRADHR</sequence>
<dbReference type="AlphaFoldDB" id="W0DLK5"/>
<reference evidence="1 2" key="1">
    <citation type="submission" date="2013-12" db="EMBL/GenBank/DDBJ databases">
        <authorList>
            <consortium name="DOE Joint Genome Institute"/>
            <person name="Muyzer G."/>
            <person name="Huntemann M."/>
            <person name="Han J."/>
            <person name="Chen A."/>
            <person name="Kyrpides N."/>
            <person name="Mavromatis K."/>
            <person name="Markowitz V."/>
            <person name="Palaniappan K."/>
            <person name="Ivanova N."/>
            <person name="Schaumberg A."/>
            <person name="Pati A."/>
            <person name="Liolios K."/>
            <person name="Nordberg H.P."/>
            <person name="Cantor M.N."/>
            <person name="Hua S.X."/>
            <person name="Woyke T."/>
        </authorList>
    </citation>
    <scope>NUCLEOTIDE SEQUENCE [LARGE SCALE GENOMIC DNA]</scope>
    <source>
        <strain evidence="1 2">ARh 1</strain>
    </source>
</reference>
<accession>W0DLK5</accession>
<name>W0DLK5_9GAMM</name>